<dbReference type="PANTHER" id="PTHR44757:SF2">
    <property type="entry name" value="BIOFILM ARCHITECTURE MAINTENANCE PROTEIN MBAA"/>
    <property type="match status" value="1"/>
</dbReference>
<dbReference type="Gene3D" id="1.10.10.10">
    <property type="entry name" value="Winged helix-like DNA-binding domain superfamily/Winged helix DNA-binding domain"/>
    <property type="match status" value="1"/>
</dbReference>
<dbReference type="InterPro" id="IPR052155">
    <property type="entry name" value="Biofilm_reg_signaling"/>
</dbReference>
<gene>
    <name evidence="2" type="ORF">DLD82_00955</name>
</gene>
<dbReference type="CDD" id="cd00130">
    <property type="entry name" value="PAS"/>
    <property type="match status" value="2"/>
</dbReference>
<dbReference type="SUPFAM" id="SSF46785">
    <property type="entry name" value="Winged helix' DNA-binding domain"/>
    <property type="match status" value="1"/>
</dbReference>
<dbReference type="CDD" id="cd00090">
    <property type="entry name" value="HTH_ARSR"/>
    <property type="match status" value="1"/>
</dbReference>
<dbReference type="OrthoDB" id="106630at2157"/>
<dbReference type="PROSITE" id="PS50112">
    <property type="entry name" value="PAS"/>
    <property type="match status" value="1"/>
</dbReference>
<evidence type="ECO:0000313" key="3">
    <source>
        <dbReference type="Proteomes" id="UP000245934"/>
    </source>
</evidence>
<dbReference type="AlphaFoldDB" id="A0A2V2NEU6"/>
<organism evidence="2 3">
    <name type="scientific">Methanospirillum stamsii</name>
    <dbReference type="NCBI Taxonomy" id="1277351"/>
    <lineage>
        <taxon>Archaea</taxon>
        <taxon>Methanobacteriati</taxon>
        <taxon>Methanobacteriota</taxon>
        <taxon>Stenosarchaea group</taxon>
        <taxon>Methanomicrobia</taxon>
        <taxon>Methanomicrobiales</taxon>
        <taxon>Methanospirillaceae</taxon>
        <taxon>Methanospirillum</taxon>
    </lineage>
</organism>
<proteinExistence type="predicted"/>
<dbReference type="NCBIfam" id="TIGR00229">
    <property type="entry name" value="sensory_box"/>
    <property type="match status" value="3"/>
</dbReference>
<dbReference type="GO" id="GO:0006355">
    <property type="term" value="P:regulation of DNA-templated transcription"/>
    <property type="evidence" value="ECO:0007669"/>
    <property type="project" value="InterPro"/>
</dbReference>
<dbReference type="RefSeq" id="WP_109939232.1">
    <property type="nucleotide sequence ID" value="NZ_CP176366.1"/>
</dbReference>
<dbReference type="InterPro" id="IPR036390">
    <property type="entry name" value="WH_DNA-bd_sf"/>
</dbReference>
<dbReference type="InterPro" id="IPR011991">
    <property type="entry name" value="ArsR-like_HTH"/>
</dbReference>
<dbReference type="PANTHER" id="PTHR44757">
    <property type="entry name" value="DIGUANYLATE CYCLASE DGCP"/>
    <property type="match status" value="1"/>
</dbReference>
<evidence type="ECO:0000313" key="2">
    <source>
        <dbReference type="EMBL" id="PWR76096.1"/>
    </source>
</evidence>
<dbReference type="InterPro" id="IPR013767">
    <property type="entry name" value="PAS_fold"/>
</dbReference>
<dbReference type="GeneID" id="97609182"/>
<name>A0A2V2NEU6_9EURY</name>
<sequence length="423" mass="46963">MDNAHYYISRITGILRANPAGMTISEISAGLSMSRNTIGKYIELMFQSGMVDVRSVGKAKIYYLAAKIPLNSLFSYLSIAIIQTDERYQIKNMNISAADFLETKQPQLIGRNILDLLTMQGLKHEMRLKILSADRPPVFASDVELMKSDRKRLVWLTITDVVMFNGTGGHVFVIEDVNDWKEAEEGKTRYHALFHALAAEMEERIFVTTPDLIFTYVNPGYANVHGKDAESFLGDSRSSYCDPHSLHLIKDAVGYVCAKGEPYRTIFSMQECNELRWFDERLFPVPDNKGDVREIIGISRDISGFQEGGSAPVLLSMLMDMLHEAVITTTPAGKVLSWNKGAELMTGYPRDELIGSSALSIITPELNAGRDLVSETVSGIEIVDLKATIRARGGRKKKAFISTSPVSIQGGIISGVCIVIREH</sequence>
<keyword evidence="3" id="KW-1185">Reference proteome</keyword>
<dbReference type="Pfam" id="PF13426">
    <property type="entry name" value="PAS_9"/>
    <property type="match status" value="1"/>
</dbReference>
<feature type="domain" description="PAS" evidence="1">
    <location>
        <begin position="311"/>
        <end position="365"/>
    </location>
</feature>
<dbReference type="Pfam" id="PF08448">
    <property type="entry name" value="PAS_4"/>
    <property type="match status" value="1"/>
</dbReference>
<dbReference type="Proteomes" id="UP000245934">
    <property type="component" value="Unassembled WGS sequence"/>
</dbReference>
<reference evidence="2 3" key="1">
    <citation type="submission" date="2018-05" db="EMBL/GenBank/DDBJ databases">
        <title>Draft genome of Methanospirillum stamsii Pt1.</title>
        <authorList>
            <person name="Dueholm M.S."/>
            <person name="Nielsen P.H."/>
            <person name="Bakmann L.F."/>
            <person name="Otzen D.E."/>
        </authorList>
    </citation>
    <scope>NUCLEOTIDE SEQUENCE [LARGE SCALE GENOMIC DNA]</scope>
    <source>
        <strain evidence="2 3">Pt1</strain>
    </source>
</reference>
<dbReference type="SMART" id="SM00091">
    <property type="entry name" value="PAS"/>
    <property type="match status" value="3"/>
</dbReference>
<dbReference type="InterPro" id="IPR000014">
    <property type="entry name" value="PAS"/>
</dbReference>
<accession>A0A2V2NEU6</accession>
<dbReference type="Gene3D" id="3.30.450.20">
    <property type="entry name" value="PAS domain"/>
    <property type="match status" value="3"/>
</dbReference>
<evidence type="ECO:0000259" key="1">
    <source>
        <dbReference type="PROSITE" id="PS50112"/>
    </source>
</evidence>
<dbReference type="SUPFAM" id="SSF55785">
    <property type="entry name" value="PYP-like sensor domain (PAS domain)"/>
    <property type="match status" value="3"/>
</dbReference>
<dbReference type="InterPro" id="IPR013656">
    <property type="entry name" value="PAS_4"/>
</dbReference>
<dbReference type="Pfam" id="PF00989">
    <property type="entry name" value="PAS"/>
    <property type="match status" value="1"/>
</dbReference>
<comment type="caution">
    <text evidence="2">The sequence shown here is derived from an EMBL/GenBank/DDBJ whole genome shotgun (WGS) entry which is preliminary data.</text>
</comment>
<dbReference type="InterPro" id="IPR035965">
    <property type="entry name" value="PAS-like_dom_sf"/>
</dbReference>
<dbReference type="EMBL" id="QGMZ01000004">
    <property type="protein sequence ID" value="PWR76096.1"/>
    <property type="molecule type" value="Genomic_DNA"/>
</dbReference>
<protein>
    <recommendedName>
        <fullName evidence="1">PAS domain-containing protein</fullName>
    </recommendedName>
</protein>
<dbReference type="InterPro" id="IPR036388">
    <property type="entry name" value="WH-like_DNA-bd_sf"/>
</dbReference>